<evidence type="ECO:0000313" key="2">
    <source>
        <dbReference type="EMBL" id="GIX93557.1"/>
    </source>
</evidence>
<keyword evidence="1" id="KW-0812">Transmembrane</keyword>
<evidence type="ECO:0000313" key="3">
    <source>
        <dbReference type="Proteomes" id="UP001054945"/>
    </source>
</evidence>
<dbReference type="EMBL" id="BPLR01004265">
    <property type="protein sequence ID" value="GIX93557.1"/>
    <property type="molecule type" value="Genomic_DNA"/>
</dbReference>
<reference evidence="2 3" key="1">
    <citation type="submission" date="2021-06" db="EMBL/GenBank/DDBJ databases">
        <title>Caerostris extrusa draft genome.</title>
        <authorList>
            <person name="Kono N."/>
            <person name="Arakawa K."/>
        </authorList>
    </citation>
    <scope>NUCLEOTIDE SEQUENCE [LARGE SCALE GENOMIC DNA]</scope>
</reference>
<feature type="transmembrane region" description="Helical" evidence="1">
    <location>
        <begin position="12"/>
        <end position="35"/>
    </location>
</feature>
<organism evidence="2 3">
    <name type="scientific">Caerostris extrusa</name>
    <name type="common">Bark spider</name>
    <name type="synonym">Caerostris bankana</name>
    <dbReference type="NCBI Taxonomy" id="172846"/>
    <lineage>
        <taxon>Eukaryota</taxon>
        <taxon>Metazoa</taxon>
        <taxon>Ecdysozoa</taxon>
        <taxon>Arthropoda</taxon>
        <taxon>Chelicerata</taxon>
        <taxon>Arachnida</taxon>
        <taxon>Araneae</taxon>
        <taxon>Araneomorphae</taxon>
        <taxon>Entelegynae</taxon>
        <taxon>Araneoidea</taxon>
        <taxon>Araneidae</taxon>
        <taxon>Caerostris</taxon>
    </lineage>
</organism>
<name>A0AAV4P822_CAEEX</name>
<proteinExistence type="predicted"/>
<comment type="caution">
    <text evidence="2">The sequence shown here is derived from an EMBL/GenBank/DDBJ whole genome shotgun (WGS) entry which is preliminary data.</text>
</comment>
<evidence type="ECO:0000256" key="1">
    <source>
        <dbReference type="SAM" id="Phobius"/>
    </source>
</evidence>
<gene>
    <name evidence="2" type="ORF">CEXT_707761</name>
</gene>
<evidence type="ECO:0008006" key="4">
    <source>
        <dbReference type="Google" id="ProtNLM"/>
    </source>
</evidence>
<keyword evidence="3" id="KW-1185">Reference proteome</keyword>
<accession>A0AAV4P822</accession>
<protein>
    <recommendedName>
        <fullName evidence="4">NADH dehydrogenase subunit 4</fullName>
    </recommendedName>
</protein>
<keyword evidence="1" id="KW-1133">Transmembrane helix</keyword>
<dbReference type="PROSITE" id="PS51257">
    <property type="entry name" value="PROKAR_LIPOPROTEIN"/>
    <property type="match status" value="1"/>
</dbReference>
<dbReference type="Proteomes" id="UP001054945">
    <property type="component" value="Unassembled WGS sequence"/>
</dbReference>
<dbReference type="AlphaFoldDB" id="A0AAV4P822"/>
<keyword evidence="1" id="KW-0472">Membrane</keyword>
<sequence>MSSLLMKWLPIVLGCLLMGCLPIILGCLLMGSLLMECPPTTTHWMSTHGGCLLMGSLLMNGGKSALIVIENQYVEI</sequence>